<gene>
    <name evidence="1" type="ORF">NBRC111893_2192</name>
</gene>
<sequence>MLLKLTDNWGNYLSNSDLNRIYQEVLQQSQIEFAQINGIQQFYLIEFRRFFRDFHKEGNVKYTNNGIKLISAPTWYQDYDHKRLVIEKI</sequence>
<reference evidence="1 2" key="1">
    <citation type="submission" date="2017-11" db="EMBL/GenBank/DDBJ databases">
        <title>Draft Genome Sequence of Lactobacillus curieae NBRC 111893 isolated from Koso, a Japanese sugar-Vegetable Fermented Beverage.</title>
        <authorList>
            <person name="Chiou T.Y."/>
            <person name="Oshima K."/>
            <person name="Suda W."/>
            <person name="Hattori M."/>
            <person name="Takahashi T."/>
        </authorList>
    </citation>
    <scope>NUCLEOTIDE SEQUENCE [LARGE SCALE GENOMIC DNA]</scope>
    <source>
        <strain evidence="1 2">NBRC111893</strain>
    </source>
</reference>
<dbReference type="EMBL" id="BEXA01000006">
    <property type="protein sequence ID" value="GAY74046.1"/>
    <property type="molecule type" value="Genomic_DNA"/>
</dbReference>
<keyword evidence="2" id="KW-1185">Reference proteome</keyword>
<dbReference type="AlphaFoldDB" id="A0A401FP07"/>
<evidence type="ECO:0000313" key="2">
    <source>
        <dbReference type="Proteomes" id="UP000286974"/>
    </source>
</evidence>
<proteinExistence type="predicted"/>
<name>A0A401FP07_9LACO</name>
<comment type="caution">
    <text evidence="1">The sequence shown here is derived from an EMBL/GenBank/DDBJ whole genome shotgun (WGS) entry which is preliminary data.</text>
</comment>
<organism evidence="1 2">
    <name type="scientific">Lentilactobacillus kosonis</name>
    <dbReference type="NCBI Taxonomy" id="2810561"/>
    <lineage>
        <taxon>Bacteria</taxon>
        <taxon>Bacillati</taxon>
        <taxon>Bacillota</taxon>
        <taxon>Bacilli</taxon>
        <taxon>Lactobacillales</taxon>
        <taxon>Lactobacillaceae</taxon>
        <taxon>Lentilactobacillus</taxon>
    </lineage>
</organism>
<accession>A0A401FP07</accession>
<protein>
    <submittedName>
        <fullName evidence="1">Uncharacterized protein</fullName>
    </submittedName>
</protein>
<evidence type="ECO:0000313" key="1">
    <source>
        <dbReference type="EMBL" id="GAY74046.1"/>
    </source>
</evidence>
<dbReference type="Proteomes" id="UP000286974">
    <property type="component" value="Unassembled WGS sequence"/>
</dbReference>